<dbReference type="PANTHER" id="PTHR43428:SF1">
    <property type="entry name" value="ARSENATE REDUCTASE"/>
    <property type="match status" value="1"/>
</dbReference>
<gene>
    <name evidence="3" type="ORF">O4H49_19805</name>
</gene>
<dbReference type="SUPFAM" id="SSF52788">
    <property type="entry name" value="Phosphotyrosine protein phosphatases I"/>
    <property type="match status" value="1"/>
</dbReference>
<sequence length="173" mass="18948">MKSFPLHVLFLCDDNAIMSPMAEALLKDLGGKRVRAFSAGRRPADVVKSTALKLLRDRGYEGGELFPKSLQLFMEEGAPHVDLVVNLTCASDRLPVLGPVGALRVHWDFSFGLQKASGQRCGEPESLETEAAFLKLEGIIRQVLQPNWEDLTTRGVQRLFQVAGLASSNLVSV</sequence>
<dbReference type="Proteomes" id="UP001069802">
    <property type="component" value="Unassembled WGS sequence"/>
</dbReference>
<reference evidence="3" key="1">
    <citation type="submission" date="2022-12" db="EMBL/GenBank/DDBJ databases">
        <title>Bacterial isolates from different developmental stages of Nematostella vectensis.</title>
        <authorList>
            <person name="Fraune S."/>
        </authorList>
    </citation>
    <scope>NUCLEOTIDE SEQUENCE</scope>
    <source>
        <strain evidence="3">G21630-S1</strain>
    </source>
</reference>
<evidence type="ECO:0000256" key="1">
    <source>
        <dbReference type="ARBA" id="ARBA00022849"/>
    </source>
</evidence>
<keyword evidence="4" id="KW-1185">Reference proteome</keyword>
<dbReference type="PANTHER" id="PTHR43428">
    <property type="entry name" value="ARSENATE REDUCTASE"/>
    <property type="match status" value="1"/>
</dbReference>
<name>A0ABT4LPI6_9PROT</name>
<dbReference type="Gene3D" id="3.40.50.2300">
    <property type="match status" value="1"/>
</dbReference>
<accession>A0ABT4LPI6</accession>
<dbReference type="SMART" id="SM00226">
    <property type="entry name" value="LMWPc"/>
    <property type="match status" value="1"/>
</dbReference>
<proteinExistence type="predicted"/>
<evidence type="ECO:0000313" key="3">
    <source>
        <dbReference type="EMBL" id="MCZ4283039.1"/>
    </source>
</evidence>
<dbReference type="EMBL" id="JAPWGY010000015">
    <property type="protein sequence ID" value="MCZ4283039.1"/>
    <property type="molecule type" value="Genomic_DNA"/>
</dbReference>
<organism evidence="3 4">
    <name type="scientific">Kiloniella laminariae</name>
    <dbReference type="NCBI Taxonomy" id="454162"/>
    <lineage>
        <taxon>Bacteria</taxon>
        <taxon>Pseudomonadati</taxon>
        <taxon>Pseudomonadota</taxon>
        <taxon>Alphaproteobacteria</taxon>
        <taxon>Rhodospirillales</taxon>
        <taxon>Kiloniellaceae</taxon>
        <taxon>Kiloniella</taxon>
    </lineage>
</organism>
<dbReference type="RefSeq" id="WP_269425159.1">
    <property type="nucleotide sequence ID" value="NZ_JAPWGY010000015.1"/>
</dbReference>
<evidence type="ECO:0000259" key="2">
    <source>
        <dbReference type="SMART" id="SM00226"/>
    </source>
</evidence>
<dbReference type="Pfam" id="PF01451">
    <property type="entry name" value="LMWPc"/>
    <property type="match status" value="1"/>
</dbReference>
<keyword evidence="1" id="KW-0059">Arsenical resistance</keyword>
<evidence type="ECO:0000313" key="4">
    <source>
        <dbReference type="Proteomes" id="UP001069802"/>
    </source>
</evidence>
<feature type="domain" description="Phosphotyrosine protein phosphatase I" evidence="2">
    <location>
        <begin position="6"/>
        <end position="146"/>
    </location>
</feature>
<comment type="caution">
    <text evidence="3">The sequence shown here is derived from an EMBL/GenBank/DDBJ whole genome shotgun (WGS) entry which is preliminary data.</text>
</comment>
<dbReference type="InterPro" id="IPR023485">
    <property type="entry name" value="Ptyr_pPase"/>
</dbReference>
<protein>
    <recommendedName>
        <fullName evidence="2">Phosphotyrosine protein phosphatase I domain-containing protein</fullName>
    </recommendedName>
</protein>
<dbReference type="InterPro" id="IPR036196">
    <property type="entry name" value="Ptyr_pPase_sf"/>
</dbReference>